<evidence type="ECO:0000313" key="1">
    <source>
        <dbReference type="EMBL" id="MDQ0749926.1"/>
    </source>
</evidence>
<dbReference type="RefSeq" id="WP_307176400.1">
    <property type="nucleotide sequence ID" value="NZ_JAUSYP010000001.1"/>
</dbReference>
<dbReference type="Proteomes" id="UP001232755">
    <property type="component" value="Unassembled WGS sequence"/>
</dbReference>
<gene>
    <name evidence="1" type="ORF">QF034_004157</name>
</gene>
<proteinExistence type="predicted"/>
<evidence type="ECO:0000313" key="2">
    <source>
        <dbReference type="Proteomes" id="UP001232755"/>
    </source>
</evidence>
<comment type="caution">
    <text evidence="1">The sequence shown here is derived from an EMBL/GenBank/DDBJ whole genome shotgun (WGS) entry which is preliminary data.</text>
</comment>
<reference evidence="1 2" key="1">
    <citation type="submission" date="2023-07" db="EMBL/GenBank/DDBJ databases">
        <title>Comparative genomics of wheat-associated soil bacteria to identify genetic determinants of phenazine resistance.</title>
        <authorList>
            <person name="Mouncey N."/>
        </authorList>
    </citation>
    <scope>NUCLEOTIDE SEQUENCE [LARGE SCALE GENOMIC DNA]</scope>
    <source>
        <strain evidence="1 2">B3I12</strain>
    </source>
</reference>
<accession>A0ABU0QRB5</accession>
<sequence>MRAGISLLAQTGDDDIAPGPARLADDLTSGRRHTRHTGLLALDAVDMGYRLLVADL</sequence>
<protein>
    <submittedName>
        <fullName evidence="1">Uncharacterized protein</fullName>
    </submittedName>
</protein>
<keyword evidence="2" id="KW-1185">Reference proteome</keyword>
<dbReference type="EMBL" id="JAUSYP010000001">
    <property type="protein sequence ID" value="MDQ0749926.1"/>
    <property type="molecule type" value="Genomic_DNA"/>
</dbReference>
<organism evidence="1 2">
    <name type="scientific">Streptomyces africanus</name>
    <dbReference type="NCBI Taxonomy" id="231024"/>
    <lineage>
        <taxon>Bacteria</taxon>
        <taxon>Bacillati</taxon>
        <taxon>Actinomycetota</taxon>
        <taxon>Actinomycetes</taxon>
        <taxon>Kitasatosporales</taxon>
        <taxon>Streptomycetaceae</taxon>
        <taxon>Streptomyces</taxon>
    </lineage>
</organism>
<name>A0ABU0QRB5_9ACTN</name>